<dbReference type="SUPFAM" id="SSF48726">
    <property type="entry name" value="Immunoglobulin"/>
    <property type="match status" value="3"/>
</dbReference>
<protein>
    <submittedName>
        <fullName evidence="10">HHLA2 member of B7 family</fullName>
    </submittedName>
</protein>
<dbReference type="PANTHER" id="PTHR24100:SF106">
    <property type="entry name" value="HERV-H LTR-ASSOCIATING PROTEIN 2"/>
    <property type="match status" value="1"/>
</dbReference>
<dbReference type="SMART" id="SM00409">
    <property type="entry name" value="IG"/>
    <property type="match status" value="2"/>
</dbReference>
<comment type="subcellular location">
    <subcellularLocation>
        <location evidence="1">Membrane</location>
    </subcellularLocation>
</comment>
<keyword evidence="7" id="KW-1133">Transmembrane helix</keyword>
<evidence type="ECO:0000256" key="3">
    <source>
        <dbReference type="ARBA" id="ARBA00023136"/>
    </source>
</evidence>
<feature type="transmembrane region" description="Helical" evidence="7">
    <location>
        <begin position="309"/>
        <end position="331"/>
    </location>
</feature>
<evidence type="ECO:0000256" key="7">
    <source>
        <dbReference type="SAM" id="Phobius"/>
    </source>
</evidence>
<dbReference type="GO" id="GO:0001819">
    <property type="term" value="P:positive regulation of cytokine production"/>
    <property type="evidence" value="ECO:0007669"/>
    <property type="project" value="Ensembl"/>
</dbReference>
<keyword evidence="7" id="KW-0812">Transmembrane</keyword>
<dbReference type="GO" id="GO:0050852">
    <property type="term" value="P:T cell receptor signaling pathway"/>
    <property type="evidence" value="ECO:0007669"/>
    <property type="project" value="TreeGrafter"/>
</dbReference>
<dbReference type="InterPro" id="IPR050504">
    <property type="entry name" value="IgSF_BTN/MOG"/>
</dbReference>
<dbReference type="InterPro" id="IPR007110">
    <property type="entry name" value="Ig-like_dom"/>
</dbReference>
<dbReference type="Proteomes" id="UP000694392">
    <property type="component" value="Unplaced"/>
</dbReference>
<dbReference type="GO" id="GO:0005102">
    <property type="term" value="F:signaling receptor binding"/>
    <property type="evidence" value="ECO:0007669"/>
    <property type="project" value="TreeGrafter"/>
</dbReference>
<keyword evidence="3 7" id="KW-0472">Membrane</keyword>
<feature type="domain" description="Ig-like" evidence="9">
    <location>
        <begin position="8"/>
        <end position="120"/>
    </location>
</feature>
<evidence type="ECO:0000256" key="2">
    <source>
        <dbReference type="ARBA" id="ARBA00022729"/>
    </source>
</evidence>
<dbReference type="InterPro" id="IPR013106">
    <property type="entry name" value="Ig_V-set"/>
</dbReference>
<evidence type="ECO:0000256" key="5">
    <source>
        <dbReference type="ARBA" id="ARBA00023180"/>
    </source>
</evidence>
<feature type="chain" id="PRO_5044682860" evidence="8">
    <location>
        <begin position="24"/>
        <end position="352"/>
    </location>
</feature>
<keyword evidence="2 8" id="KW-0732">Signal</keyword>
<evidence type="ECO:0000256" key="4">
    <source>
        <dbReference type="ARBA" id="ARBA00023157"/>
    </source>
</evidence>
<dbReference type="Ensembl" id="ENSSPUT00000026802.1">
    <property type="protein sequence ID" value="ENSSPUP00000025113.1"/>
    <property type="gene ID" value="ENSSPUG00000019242.1"/>
</dbReference>
<dbReference type="InterPro" id="IPR003599">
    <property type="entry name" value="Ig_sub"/>
</dbReference>
<evidence type="ECO:0000259" key="9">
    <source>
        <dbReference type="PROSITE" id="PS50835"/>
    </source>
</evidence>
<organism evidence="10 11">
    <name type="scientific">Sphenodon punctatus</name>
    <name type="common">Tuatara</name>
    <name type="synonym">Hatteria punctata</name>
    <dbReference type="NCBI Taxonomy" id="8508"/>
    <lineage>
        <taxon>Eukaryota</taxon>
        <taxon>Metazoa</taxon>
        <taxon>Chordata</taxon>
        <taxon>Craniata</taxon>
        <taxon>Vertebrata</taxon>
        <taxon>Euteleostomi</taxon>
        <taxon>Lepidosauria</taxon>
        <taxon>Sphenodontia</taxon>
        <taxon>Sphenodontidae</taxon>
        <taxon>Sphenodon</taxon>
    </lineage>
</organism>
<sequence>MKTQKTLPFLILLFELFTLSGLTEVTGRFAEDCVLPCSFPPGEDEAIHWKHGTTNVHSYYFKQDQLSQQNPGYQSRTALFHEEIPKGNASLKLHSLRLNDSGSYHCYVGTKSDKTDKYVTLKIAVLPYYTMEYENKDTIRLLKCYAFHIYPEPKYYLNITWGDDNKPIQTTKMSISQDGPFFSVRSDQNITNPNSSYQCNIQNSYLNQTWTAEWKTEGSLSSEEGTMISIPCTSAEVCNDTKELIITWKKVDSASVGLEEINQRNYSLTLRDLTQSDNGEYLCNISTPHCTQITVRYLHVEKRNKDIDIWIIALTLLLLVVIILISILSFLRKWKEREFSTDEREREPLPSG</sequence>
<accession>A0A8D0HKI8</accession>
<evidence type="ECO:0000313" key="11">
    <source>
        <dbReference type="Proteomes" id="UP000694392"/>
    </source>
</evidence>
<dbReference type="InterPro" id="IPR013151">
    <property type="entry name" value="Immunoglobulin_dom"/>
</dbReference>
<gene>
    <name evidence="10" type="primary">HHLA2</name>
</gene>
<dbReference type="GeneTree" id="ENSGT00940000162944"/>
<dbReference type="Ensembl" id="ENSSPUT00000026803.1">
    <property type="protein sequence ID" value="ENSSPUP00000025114.1"/>
    <property type="gene ID" value="ENSSPUG00000019242.1"/>
</dbReference>
<keyword evidence="4" id="KW-1015">Disulfide bond</keyword>
<dbReference type="InterPro" id="IPR036179">
    <property type="entry name" value="Ig-like_dom_sf"/>
</dbReference>
<dbReference type="CDD" id="cd00096">
    <property type="entry name" value="Ig"/>
    <property type="match status" value="1"/>
</dbReference>
<keyword evidence="6" id="KW-0393">Immunoglobulin domain</keyword>
<dbReference type="PROSITE" id="PS50835">
    <property type="entry name" value="IG_LIKE"/>
    <property type="match status" value="2"/>
</dbReference>
<evidence type="ECO:0000256" key="8">
    <source>
        <dbReference type="SAM" id="SignalP"/>
    </source>
</evidence>
<feature type="domain" description="Ig-like" evidence="9">
    <location>
        <begin position="193"/>
        <end position="294"/>
    </location>
</feature>
<dbReference type="Pfam" id="PF07686">
    <property type="entry name" value="V-set"/>
    <property type="match status" value="1"/>
</dbReference>
<dbReference type="GO" id="GO:0031295">
    <property type="term" value="P:T cell costimulation"/>
    <property type="evidence" value="ECO:0007669"/>
    <property type="project" value="Ensembl"/>
</dbReference>
<evidence type="ECO:0000256" key="1">
    <source>
        <dbReference type="ARBA" id="ARBA00004370"/>
    </source>
</evidence>
<dbReference type="AlphaFoldDB" id="A0A8D0HKI8"/>
<dbReference type="Pfam" id="PF00047">
    <property type="entry name" value="ig"/>
    <property type="match status" value="1"/>
</dbReference>
<feature type="signal peptide" evidence="8">
    <location>
        <begin position="1"/>
        <end position="23"/>
    </location>
</feature>
<name>A0A8D0HKI8_SPHPU</name>
<dbReference type="Gene3D" id="2.60.40.10">
    <property type="entry name" value="Immunoglobulins"/>
    <property type="match status" value="3"/>
</dbReference>
<keyword evidence="11" id="KW-1185">Reference proteome</keyword>
<dbReference type="FunFam" id="2.60.40.10:FF:000142">
    <property type="entry name" value="V-set domain-containing T-cell activation inhibitor 1"/>
    <property type="match status" value="1"/>
</dbReference>
<evidence type="ECO:0000256" key="6">
    <source>
        <dbReference type="ARBA" id="ARBA00023319"/>
    </source>
</evidence>
<keyword evidence="5" id="KW-0325">Glycoprotein</keyword>
<proteinExistence type="predicted"/>
<dbReference type="GO" id="GO:0009897">
    <property type="term" value="C:external side of plasma membrane"/>
    <property type="evidence" value="ECO:0007669"/>
    <property type="project" value="TreeGrafter"/>
</dbReference>
<dbReference type="GO" id="GO:0042104">
    <property type="term" value="P:positive regulation of activated T cell proliferation"/>
    <property type="evidence" value="ECO:0007669"/>
    <property type="project" value="Ensembl"/>
</dbReference>
<reference evidence="10" key="1">
    <citation type="submission" date="2025-05" db="UniProtKB">
        <authorList>
            <consortium name="Ensembl"/>
        </authorList>
    </citation>
    <scope>IDENTIFICATION</scope>
</reference>
<dbReference type="InterPro" id="IPR013783">
    <property type="entry name" value="Ig-like_fold"/>
</dbReference>
<evidence type="ECO:0000313" key="10">
    <source>
        <dbReference type="Ensembl" id="ENSSPUP00000025114.1"/>
    </source>
</evidence>
<dbReference type="PANTHER" id="PTHR24100">
    <property type="entry name" value="BUTYROPHILIN"/>
    <property type="match status" value="1"/>
</dbReference>